<comment type="caution">
    <text evidence="1">The sequence shown here is derived from an EMBL/GenBank/DDBJ whole genome shotgun (WGS) entry which is preliminary data.</text>
</comment>
<evidence type="ECO:0000313" key="1">
    <source>
        <dbReference type="EMBL" id="KAI2383502.1"/>
    </source>
</evidence>
<protein>
    <submittedName>
        <fullName evidence="1">Uncharacterized protein</fullName>
    </submittedName>
</protein>
<sequence>MLWTANTYLLYLLFVSVVVYSIALPLDSGVVVRTPAISRRNEHVLPITFEAACNGCFDDAEQGVIFYLDVLSTKSVCGESRVRLNGRDLKLHWDGTTAAGETNITSKLSNARKTTSLFMSFRALCVSSPVGSVEDYAAQILTVTFHPAGRVDKNKEASGFALSFNSVGKPEIFRLSTSPVSISEHDTSFESWLNSSGSDEFHVQSYANSDATRIVNLEDELQQLHLLRQEAQRIETIIREKDQRIRMHLLDDCTCLSSMLQKCKTLSCFAEVSFKLVPDLFRLMKYRFGTLPPTLSGAFCPSLVGDSGGRNITTGSSASTFSNSSQVTVEGRPTNAITHRPKTPGGSLIVTPQSTQHIVGVIVVVLLLIATIAFVFKTFRDSISCRRRRVDLAARREERRARQAYRAAACRYRFSLWWTELWNCLNGASSPQSSHFQRRFNTPNGADNIFIDPRRPVPLGAYAMQNEIVGFRRALEYVGQLVQINSPPEQRRASQDIAEIGAMRASDSTPTILSSIAPLTTLASPSTSTIFSYETDETGTIESIDLETATMVSG</sequence>
<name>A0ACB8URC4_9EURO</name>
<organism evidence="1">
    <name type="scientific">Ophidiomyces ophidiicola</name>
    <dbReference type="NCBI Taxonomy" id="1387563"/>
    <lineage>
        <taxon>Eukaryota</taxon>
        <taxon>Fungi</taxon>
        <taxon>Dikarya</taxon>
        <taxon>Ascomycota</taxon>
        <taxon>Pezizomycotina</taxon>
        <taxon>Eurotiomycetes</taxon>
        <taxon>Eurotiomycetidae</taxon>
        <taxon>Onygenales</taxon>
        <taxon>Onygenaceae</taxon>
        <taxon>Ophidiomyces</taxon>
    </lineage>
</organism>
<gene>
    <name evidence="1" type="ORF">LOY88_005214</name>
</gene>
<dbReference type="EMBL" id="JALBCA010000089">
    <property type="protein sequence ID" value="KAI2383502.1"/>
    <property type="molecule type" value="Genomic_DNA"/>
</dbReference>
<proteinExistence type="predicted"/>
<accession>A0ACB8URC4</accession>
<reference evidence="1" key="1">
    <citation type="journal article" date="2022" name="bioRxiv">
        <title>Population genetic analysis of Ophidiomyces ophidiicola, the causative agent of snake fungal disease, indicates recent introductions to the USA.</title>
        <authorList>
            <person name="Ladner J.T."/>
            <person name="Palmer J.M."/>
            <person name="Ettinger C.L."/>
            <person name="Stajich J.E."/>
            <person name="Farrell T.M."/>
            <person name="Glorioso B.M."/>
            <person name="Lawson B."/>
            <person name="Price S.J."/>
            <person name="Stengle A.G."/>
            <person name="Grear D.A."/>
            <person name="Lorch J.M."/>
        </authorList>
    </citation>
    <scope>NUCLEOTIDE SEQUENCE</scope>
    <source>
        <strain evidence="1">NWHC 24266-5</strain>
    </source>
</reference>